<evidence type="ECO:0000313" key="8">
    <source>
        <dbReference type="EMBL" id="PLB44304.1"/>
    </source>
</evidence>
<dbReference type="SUPFAM" id="SSF64586">
    <property type="entry name" value="C-terminal domain of ProRS"/>
    <property type="match status" value="1"/>
</dbReference>
<dbReference type="InterPro" id="IPR004499">
    <property type="entry name" value="Pro-tRNA-ligase_IIa_arc-type"/>
</dbReference>
<dbReference type="Pfam" id="PF09180">
    <property type="entry name" value="ProRS-C_1"/>
    <property type="match status" value="1"/>
</dbReference>
<comment type="caution">
    <text evidence="8">The sequence shown here is derived from an EMBL/GenBank/DDBJ whole genome shotgun (WGS) entry which is preliminary data.</text>
</comment>
<evidence type="ECO:0000259" key="7">
    <source>
        <dbReference type="PROSITE" id="PS50862"/>
    </source>
</evidence>
<proteinExistence type="predicted"/>
<dbReference type="Proteomes" id="UP000234275">
    <property type="component" value="Unassembled WGS sequence"/>
</dbReference>
<dbReference type="GO" id="GO:0017101">
    <property type="term" value="C:aminoacyl-tRNA synthetase multienzyme complex"/>
    <property type="evidence" value="ECO:0007669"/>
    <property type="project" value="TreeGrafter"/>
</dbReference>
<dbReference type="InterPro" id="IPR016061">
    <property type="entry name" value="Pro-tRNA_ligase_II_C"/>
</dbReference>
<dbReference type="STRING" id="1392250.A0A2I2FUK6"/>
<keyword evidence="3" id="KW-0547">Nucleotide-binding</keyword>
<reference evidence="8 9" key="1">
    <citation type="submission" date="2016-12" db="EMBL/GenBank/DDBJ databases">
        <title>The genomes of Aspergillus section Nigri reveals drivers in fungal speciation.</title>
        <authorList>
            <consortium name="DOE Joint Genome Institute"/>
            <person name="Vesth T.C."/>
            <person name="Nybo J."/>
            <person name="Theobald S."/>
            <person name="Brandl J."/>
            <person name="Frisvad J.C."/>
            <person name="Nielsen K.F."/>
            <person name="Lyhne E.K."/>
            <person name="Kogle M.E."/>
            <person name="Kuo A."/>
            <person name="Riley R."/>
            <person name="Clum A."/>
            <person name="Nolan M."/>
            <person name="Lipzen A."/>
            <person name="Salamov A."/>
            <person name="Henrissat B."/>
            <person name="Wiebenga A."/>
            <person name="De Vries R.P."/>
            <person name="Grigoriev I.V."/>
            <person name="Mortensen U.H."/>
            <person name="Andersen M.R."/>
            <person name="Baker S.E."/>
        </authorList>
    </citation>
    <scope>NUCLEOTIDE SEQUENCE [LARGE SCALE GENOMIC DNA]</scope>
    <source>
        <strain evidence="8 9">IBT 23096</strain>
    </source>
</reference>
<dbReference type="OrthoDB" id="4503650at2759"/>
<dbReference type="InterPro" id="IPR004154">
    <property type="entry name" value="Anticodon-bd"/>
</dbReference>
<dbReference type="VEuPathDB" id="FungiDB:P170DRAFT_416839"/>
<keyword evidence="4" id="KW-0067">ATP-binding</keyword>
<dbReference type="GO" id="GO:0005737">
    <property type="term" value="C:cytoplasm"/>
    <property type="evidence" value="ECO:0007669"/>
    <property type="project" value="InterPro"/>
</dbReference>
<evidence type="ECO:0000313" key="9">
    <source>
        <dbReference type="Proteomes" id="UP000234275"/>
    </source>
</evidence>
<evidence type="ECO:0000256" key="6">
    <source>
        <dbReference type="ARBA" id="ARBA00023146"/>
    </source>
</evidence>
<dbReference type="RefSeq" id="XP_024699606.1">
    <property type="nucleotide sequence ID" value="XM_024847145.1"/>
</dbReference>
<dbReference type="Gene3D" id="3.30.930.10">
    <property type="entry name" value="Bira Bifunctional Protein, Domain 2"/>
    <property type="match status" value="1"/>
</dbReference>
<dbReference type="InterPro" id="IPR002314">
    <property type="entry name" value="aa-tRNA-synt_IIb"/>
</dbReference>
<evidence type="ECO:0000256" key="5">
    <source>
        <dbReference type="ARBA" id="ARBA00022917"/>
    </source>
</evidence>
<dbReference type="EMBL" id="MSFO01000009">
    <property type="protein sequence ID" value="PLB44304.1"/>
    <property type="molecule type" value="Genomic_DNA"/>
</dbReference>
<keyword evidence="5" id="KW-0648">Protein biosynthesis</keyword>
<evidence type="ECO:0000256" key="2">
    <source>
        <dbReference type="ARBA" id="ARBA00022598"/>
    </source>
</evidence>
<dbReference type="SUPFAM" id="SSF55681">
    <property type="entry name" value="Class II aaRS and biotin synthetases"/>
    <property type="match status" value="1"/>
</dbReference>
<keyword evidence="9" id="KW-1185">Reference proteome</keyword>
<dbReference type="EC" id="6.1.1.15" evidence="1"/>
<dbReference type="GeneID" id="36554844"/>
<dbReference type="Pfam" id="PF03129">
    <property type="entry name" value="HGTP_anticodon"/>
    <property type="match status" value="1"/>
</dbReference>
<dbReference type="InterPro" id="IPR036621">
    <property type="entry name" value="Anticodon-bd_dom_sf"/>
</dbReference>
<evidence type="ECO:0000256" key="1">
    <source>
        <dbReference type="ARBA" id="ARBA00012831"/>
    </source>
</evidence>
<evidence type="ECO:0000256" key="4">
    <source>
        <dbReference type="ARBA" id="ARBA00022840"/>
    </source>
</evidence>
<dbReference type="InterPro" id="IPR006195">
    <property type="entry name" value="aa-tRNA-synth_II"/>
</dbReference>
<dbReference type="InterPro" id="IPR045864">
    <property type="entry name" value="aa-tRNA-synth_II/BPL/LPL"/>
</dbReference>
<evidence type="ECO:0000256" key="3">
    <source>
        <dbReference type="ARBA" id="ARBA00022741"/>
    </source>
</evidence>
<feature type="domain" description="Aminoacyl-transfer RNA synthetases class-II family profile" evidence="7">
    <location>
        <begin position="56"/>
        <end position="385"/>
    </location>
</feature>
<sequence length="505" mass="57383">MSCRKTVIAVPVPQVSTPKDSDFWVWYREALEKSELVDYSLKDDSYFILRPASCAIWDRIQKFLDHRLNAIGVQNCAFPLSIFQNAGKSNEKDKMHVRNLATDQISTVLVIYSHFAKWIKTHRDLPLRINQWKPLFCHESQPQPFLRSRELLIQEAHTAHLTAKDADEEIQQVLDIYATLYEDFLAIPVIKGQRSRLVTTSPDGPDITEAIALAYIPALDQFTEAATCRAFGQSFSKPNNITVPDPSITSEEDPKPLVHVWQNSWCFSNRSMGIMLATHGDNEGLVLPPRVAEHQVVIIPGWFSSKKHEHPTIQAEITSIESALAGLDVRVKLDLDDRGSPGWKLHEWKIRGAPLCIILGMKELSGQYAAVYRRDLPKESCRADIPLAELPHTVPVLLESIQNHLLLKARDSLSCHRQVADWQEFVHCLRNREEASVCLAPHCLAEECEQQIQSSVVESGRGTKIRCLCIPWSQPILTRSRPFKCINPQCEIEAQKWAMFGYKLE</sequence>
<dbReference type="InterPro" id="IPR017449">
    <property type="entry name" value="Pro-tRNA_synth_II"/>
</dbReference>
<dbReference type="AlphaFoldDB" id="A0A2I2FUK6"/>
<name>A0A2I2FUK6_9EURO</name>
<dbReference type="PROSITE" id="PS50862">
    <property type="entry name" value="AA_TRNA_LIGASE_II"/>
    <property type="match status" value="1"/>
</dbReference>
<dbReference type="PANTHER" id="PTHR43382">
    <property type="entry name" value="PROLYL-TRNA SYNTHETASE"/>
    <property type="match status" value="1"/>
</dbReference>
<accession>A0A2I2FUK6</accession>
<dbReference type="Gene3D" id="3.30.110.30">
    <property type="entry name" value="C-terminal domain of ProRS"/>
    <property type="match status" value="1"/>
</dbReference>
<dbReference type="Gene3D" id="3.40.50.800">
    <property type="entry name" value="Anticodon-binding domain"/>
    <property type="match status" value="1"/>
</dbReference>
<gene>
    <name evidence="8" type="ORF">P170DRAFT_416839</name>
</gene>
<organism evidence="8 9">
    <name type="scientific">Aspergillus steynii IBT 23096</name>
    <dbReference type="NCBI Taxonomy" id="1392250"/>
    <lineage>
        <taxon>Eukaryota</taxon>
        <taxon>Fungi</taxon>
        <taxon>Dikarya</taxon>
        <taxon>Ascomycota</taxon>
        <taxon>Pezizomycotina</taxon>
        <taxon>Eurotiomycetes</taxon>
        <taxon>Eurotiomycetidae</taxon>
        <taxon>Eurotiales</taxon>
        <taxon>Aspergillaceae</taxon>
        <taxon>Aspergillus</taxon>
        <taxon>Aspergillus subgen. Circumdati</taxon>
    </lineage>
</organism>
<dbReference type="GO" id="GO:0004827">
    <property type="term" value="F:proline-tRNA ligase activity"/>
    <property type="evidence" value="ECO:0007669"/>
    <property type="project" value="UniProtKB-EC"/>
</dbReference>
<protein>
    <recommendedName>
        <fullName evidence="1">proline--tRNA ligase</fullName>
        <ecNumber evidence="1">6.1.1.15</ecNumber>
    </recommendedName>
</protein>
<dbReference type="SMART" id="SM00946">
    <property type="entry name" value="ProRS-C_1"/>
    <property type="match status" value="1"/>
</dbReference>
<dbReference type="Pfam" id="PF00587">
    <property type="entry name" value="tRNA-synt_2b"/>
    <property type="match status" value="1"/>
</dbReference>
<dbReference type="GO" id="GO:0005524">
    <property type="term" value="F:ATP binding"/>
    <property type="evidence" value="ECO:0007669"/>
    <property type="project" value="UniProtKB-KW"/>
</dbReference>
<dbReference type="PANTHER" id="PTHR43382:SF2">
    <property type="entry name" value="BIFUNCTIONAL GLUTAMATE_PROLINE--TRNA LIGASE"/>
    <property type="match status" value="1"/>
</dbReference>
<dbReference type="SUPFAM" id="SSF52954">
    <property type="entry name" value="Class II aaRS ABD-related"/>
    <property type="match status" value="1"/>
</dbReference>
<dbReference type="GO" id="GO:0006433">
    <property type="term" value="P:prolyl-tRNA aminoacylation"/>
    <property type="evidence" value="ECO:0007669"/>
    <property type="project" value="InterPro"/>
</dbReference>
<keyword evidence="6" id="KW-0030">Aminoacyl-tRNA synthetase</keyword>
<keyword evidence="2" id="KW-0436">Ligase</keyword>